<dbReference type="PROSITE" id="PS00194">
    <property type="entry name" value="THIOREDOXIN_1"/>
    <property type="match status" value="1"/>
</dbReference>
<dbReference type="PATRIC" id="fig|431306.5.peg.472"/>
<dbReference type="InterPro" id="IPR011990">
    <property type="entry name" value="TPR-like_helical_dom_sf"/>
</dbReference>
<evidence type="ECO:0000313" key="7">
    <source>
        <dbReference type="EMBL" id="NHO39991.1"/>
    </source>
</evidence>
<dbReference type="Proteomes" id="UP000068250">
    <property type="component" value="Chromosome I"/>
</dbReference>
<dbReference type="RefSeq" id="WP_059022794.1">
    <property type="nucleotide sequence ID" value="NZ_JBNZCO010000005.1"/>
</dbReference>
<dbReference type="Gene3D" id="3.40.30.10">
    <property type="entry name" value="Glutaredoxin"/>
    <property type="match status" value="1"/>
</dbReference>
<dbReference type="PANTHER" id="PTHR45663">
    <property type="entry name" value="GEO12009P1"/>
    <property type="match status" value="1"/>
</dbReference>
<keyword evidence="2" id="KW-0249">Electron transport</keyword>
<evidence type="ECO:0000256" key="3">
    <source>
        <dbReference type="ARBA" id="ARBA00023157"/>
    </source>
</evidence>
<dbReference type="PANTHER" id="PTHR45663:SF11">
    <property type="entry name" value="GEO12009P1"/>
    <property type="match status" value="1"/>
</dbReference>
<dbReference type="Gene3D" id="1.25.40.10">
    <property type="entry name" value="Tetratricopeptide repeat domain"/>
    <property type="match status" value="2"/>
</dbReference>
<dbReference type="InterPro" id="IPR036249">
    <property type="entry name" value="Thioredoxin-like_sf"/>
</dbReference>
<keyword evidence="4" id="KW-0676">Redox-active center</keyword>
<organism evidence="6 8">
    <name type="scientific">Acetobacter ghanensis</name>
    <dbReference type="NCBI Taxonomy" id="431306"/>
    <lineage>
        <taxon>Bacteria</taxon>
        <taxon>Pseudomonadati</taxon>
        <taxon>Pseudomonadota</taxon>
        <taxon>Alphaproteobacteria</taxon>
        <taxon>Acetobacterales</taxon>
        <taxon>Acetobacteraceae</taxon>
        <taxon>Acetobacter</taxon>
    </lineage>
</organism>
<protein>
    <submittedName>
        <fullName evidence="7">Tetratricopeptide repeat protein</fullName>
    </submittedName>
    <submittedName>
        <fullName evidence="6">Thioredoxin</fullName>
    </submittedName>
</protein>
<evidence type="ECO:0000259" key="5">
    <source>
        <dbReference type="PROSITE" id="PS51352"/>
    </source>
</evidence>
<dbReference type="CDD" id="cd02956">
    <property type="entry name" value="ybbN"/>
    <property type="match status" value="1"/>
</dbReference>
<reference evidence="6" key="2">
    <citation type="submission" date="2014-09" db="EMBL/GenBank/DDBJ databases">
        <authorList>
            <person name="Magalhaes I.L.F."/>
            <person name="Oliveira U."/>
            <person name="Santos F.R."/>
            <person name="Vidigal T.H.D.A."/>
            <person name="Brescovit A.D."/>
            <person name="Santos A.J."/>
        </authorList>
    </citation>
    <scope>NUCLEOTIDE SEQUENCE</scope>
    <source>
        <strain evidence="6">LMG 23848T</strain>
    </source>
</reference>
<reference evidence="8" key="1">
    <citation type="submission" date="2014-09" db="EMBL/GenBank/DDBJ databases">
        <authorList>
            <person name="Illeghems K.G."/>
        </authorList>
    </citation>
    <scope>NUCLEOTIDE SEQUENCE [LARGE SCALE GENOMIC DNA]</scope>
    <source>
        <strain evidence="8">LMG 23848T</strain>
    </source>
</reference>
<evidence type="ECO:0000256" key="4">
    <source>
        <dbReference type="ARBA" id="ARBA00023284"/>
    </source>
</evidence>
<accession>A0A0U5F2R5</accession>
<dbReference type="GO" id="GO:0005829">
    <property type="term" value="C:cytosol"/>
    <property type="evidence" value="ECO:0007669"/>
    <property type="project" value="TreeGrafter"/>
</dbReference>
<dbReference type="Pfam" id="PF14561">
    <property type="entry name" value="TPR_20"/>
    <property type="match status" value="1"/>
</dbReference>
<dbReference type="GO" id="GO:0015035">
    <property type="term" value="F:protein-disulfide reductase activity"/>
    <property type="evidence" value="ECO:0007669"/>
    <property type="project" value="TreeGrafter"/>
</dbReference>
<gene>
    <name evidence="6" type="ORF">AGA_496</name>
    <name evidence="7" type="ORF">GOB80_09940</name>
</gene>
<keyword evidence="3" id="KW-1015">Disulfide bond</keyword>
<dbReference type="EMBL" id="LN609302">
    <property type="protein sequence ID" value="CEF53946.1"/>
    <property type="molecule type" value="Genomic_DNA"/>
</dbReference>
<dbReference type="InterPro" id="IPR017937">
    <property type="entry name" value="Thioredoxin_CS"/>
</dbReference>
<evidence type="ECO:0000313" key="9">
    <source>
        <dbReference type="Proteomes" id="UP000657200"/>
    </source>
</evidence>
<name>A0A0U5F2R5_9PROT</name>
<dbReference type="InterPro" id="IPR013766">
    <property type="entry name" value="Thioredoxin_domain"/>
</dbReference>
<proteinExistence type="predicted"/>
<dbReference type="EMBL" id="WOTE01000005">
    <property type="protein sequence ID" value="NHO39991.1"/>
    <property type="molecule type" value="Genomic_DNA"/>
</dbReference>
<dbReference type="STRING" id="431306.AGA_496"/>
<dbReference type="SUPFAM" id="SSF48452">
    <property type="entry name" value="TPR-like"/>
    <property type="match status" value="1"/>
</dbReference>
<dbReference type="OrthoDB" id="9790390at2"/>
<evidence type="ECO:0000256" key="2">
    <source>
        <dbReference type="ARBA" id="ARBA00022982"/>
    </source>
</evidence>
<feature type="domain" description="Thioredoxin" evidence="5">
    <location>
        <begin position="3"/>
        <end position="136"/>
    </location>
</feature>
<dbReference type="Proteomes" id="UP000657200">
    <property type="component" value="Unassembled WGS sequence"/>
</dbReference>
<evidence type="ECO:0000313" key="8">
    <source>
        <dbReference type="Proteomes" id="UP000068250"/>
    </source>
</evidence>
<dbReference type="Pfam" id="PF14559">
    <property type="entry name" value="TPR_19"/>
    <property type="match status" value="1"/>
</dbReference>
<keyword evidence="9" id="KW-1185">Reference proteome</keyword>
<evidence type="ECO:0000313" key="6">
    <source>
        <dbReference type="EMBL" id="CEF53946.1"/>
    </source>
</evidence>
<sequence length="318" mass="33929">MEHLIGQPAPGSDNSFGGSGAAAVITDGTQATFMQDVIEASRNVPVLVDFWAEWCGPCKQLTPVLEKVVKAAKGKVRLVKIDIEANRALAGQLAQAGLPLQSIPLVAAFWKGQILDMFQGALPESEVKKFIETLLKASGGGILPATEQLHEADVAMETGRPAEAAAMYSTVIGEEPENPKAWAGLIRAMLALDDEEAAAAALADVPEKITNAPEVAGARAALELKKEGRQAAEAMEGIRARLAANPEDYEARCELATALNAAGKREEAANELLHIIKVDRGWKDGAARQQLLRFFEAWGNEDPATAVSRRRLSSLLFS</sequence>
<dbReference type="SUPFAM" id="SSF52833">
    <property type="entry name" value="Thioredoxin-like"/>
    <property type="match status" value="1"/>
</dbReference>
<dbReference type="GO" id="GO:0045454">
    <property type="term" value="P:cell redox homeostasis"/>
    <property type="evidence" value="ECO:0007669"/>
    <property type="project" value="TreeGrafter"/>
</dbReference>
<reference evidence="7 9" key="3">
    <citation type="journal article" date="2020" name="Int. J. Syst. Evol. Microbiol.">
        <title>Novel acetic acid bacteria from cider fermentations: Acetobacter conturbans sp. nov. and Acetobacter fallax sp. nov.</title>
        <authorList>
            <person name="Sombolestani A.S."/>
            <person name="Cleenwerck I."/>
            <person name="Cnockaert M."/>
            <person name="Borremans W."/>
            <person name="Wieme A.D."/>
            <person name="De Vuyst L."/>
            <person name="Vandamme P."/>
        </authorList>
    </citation>
    <scope>NUCLEOTIDE SEQUENCE [LARGE SCALE GENOMIC DNA]</scope>
    <source>
        <strain evidence="7 9">LMG 23848</strain>
    </source>
</reference>
<evidence type="ECO:0000256" key="1">
    <source>
        <dbReference type="ARBA" id="ARBA00022448"/>
    </source>
</evidence>
<dbReference type="AlphaFoldDB" id="A0A0U5F2R5"/>
<dbReference type="PROSITE" id="PS51352">
    <property type="entry name" value="THIOREDOXIN_2"/>
    <property type="match status" value="1"/>
</dbReference>
<dbReference type="GO" id="GO:0006950">
    <property type="term" value="P:response to stress"/>
    <property type="evidence" value="ECO:0007669"/>
    <property type="project" value="UniProtKB-ARBA"/>
</dbReference>
<keyword evidence="1" id="KW-0813">Transport</keyword>
<dbReference type="Pfam" id="PF00085">
    <property type="entry name" value="Thioredoxin"/>
    <property type="match status" value="1"/>
</dbReference>